<feature type="compositionally biased region" description="Basic and acidic residues" evidence="1">
    <location>
        <begin position="221"/>
        <end position="237"/>
    </location>
</feature>
<dbReference type="EMBL" id="JAWWNJ010000006">
    <property type="protein sequence ID" value="KAK7054245.1"/>
    <property type="molecule type" value="Genomic_DNA"/>
</dbReference>
<feature type="transmembrane region" description="Helical" evidence="2">
    <location>
        <begin position="134"/>
        <end position="156"/>
    </location>
</feature>
<dbReference type="AlphaFoldDB" id="A0AAW0DTR2"/>
<keyword evidence="2" id="KW-0472">Membrane</keyword>
<keyword evidence="2 3" id="KW-0812">Transmembrane</keyword>
<keyword evidence="2" id="KW-1133">Transmembrane helix</keyword>
<comment type="caution">
    <text evidence="3">The sequence shown here is derived from an EMBL/GenBank/DDBJ whole genome shotgun (WGS) entry which is preliminary data.</text>
</comment>
<evidence type="ECO:0000313" key="3">
    <source>
        <dbReference type="EMBL" id="KAK7054245.1"/>
    </source>
</evidence>
<feature type="compositionally biased region" description="Polar residues" evidence="1">
    <location>
        <begin position="280"/>
        <end position="292"/>
    </location>
</feature>
<feature type="transmembrane region" description="Helical" evidence="2">
    <location>
        <begin position="36"/>
        <end position="57"/>
    </location>
</feature>
<feature type="compositionally biased region" description="Polar residues" evidence="1">
    <location>
        <begin position="259"/>
        <end position="269"/>
    </location>
</feature>
<feature type="transmembrane region" description="Helical" evidence="2">
    <location>
        <begin position="98"/>
        <end position="122"/>
    </location>
</feature>
<reference evidence="3 4" key="1">
    <citation type="journal article" date="2024" name="J Genomics">
        <title>Draft genome sequencing and assembly of Favolaschia claudopus CIRM-BRFM 2984 isolated from oak limbs.</title>
        <authorList>
            <person name="Navarro D."/>
            <person name="Drula E."/>
            <person name="Chaduli D."/>
            <person name="Cazenave R."/>
            <person name="Ahrendt S."/>
            <person name="Wang J."/>
            <person name="Lipzen A."/>
            <person name="Daum C."/>
            <person name="Barry K."/>
            <person name="Grigoriev I.V."/>
            <person name="Favel A."/>
            <person name="Rosso M.N."/>
            <person name="Martin F."/>
        </authorList>
    </citation>
    <scope>NUCLEOTIDE SEQUENCE [LARGE SCALE GENOMIC DNA]</scope>
    <source>
        <strain evidence="3 4">CIRM-BRFM 2984</strain>
    </source>
</reference>
<evidence type="ECO:0000256" key="2">
    <source>
        <dbReference type="SAM" id="Phobius"/>
    </source>
</evidence>
<evidence type="ECO:0000256" key="1">
    <source>
        <dbReference type="SAM" id="MobiDB-lite"/>
    </source>
</evidence>
<organism evidence="3 4">
    <name type="scientific">Favolaschia claudopus</name>
    <dbReference type="NCBI Taxonomy" id="2862362"/>
    <lineage>
        <taxon>Eukaryota</taxon>
        <taxon>Fungi</taxon>
        <taxon>Dikarya</taxon>
        <taxon>Basidiomycota</taxon>
        <taxon>Agaricomycotina</taxon>
        <taxon>Agaricomycetes</taxon>
        <taxon>Agaricomycetidae</taxon>
        <taxon>Agaricales</taxon>
        <taxon>Marasmiineae</taxon>
        <taxon>Mycenaceae</taxon>
        <taxon>Favolaschia</taxon>
    </lineage>
</organism>
<evidence type="ECO:0000313" key="4">
    <source>
        <dbReference type="Proteomes" id="UP001362999"/>
    </source>
</evidence>
<name>A0AAW0DTR2_9AGAR</name>
<protein>
    <submittedName>
        <fullName evidence="3">Transmembrane protein</fullName>
    </submittedName>
</protein>
<feature type="region of interest" description="Disordered" evidence="1">
    <location>
        <begin position="221"/>
        <end position="292"/>
    </location>
</feature>
<dbReference type="Proteomes" id="UP001362999">
    <property type="component" value="Unassembled WGS sequence"/>
</dbReference>
<sequence>MAIDKFSMFRIISFSLAGGDVVQTIPDTYRLYRKQWVNGNLSAVCFFYAFQVFGIVYHRNPFLNNGSYVVLRAAYEYIDRKQHRCKGRVPVGDTDWNVVYYSAHMAFDLFACITATTYIILVSRVQGTFNTSRFLMRVLRNGILYTAVVFLANLWVVLEFTGVFVSGAASTLPLAVMMIGKQTSSIRGWKFKTDPLPPAAQHLILSTQRLRVEEVTSLDDIRDSRYNTPNRDERDTGPARFYSSERDEETQPDVYVLSKQRSTQRSSTFDPEDKSGTFDPDSNGSHTLRSQL</sequence>
<proteinExistence type="predicted"/>
<accession>A0AAW0DTR2</accession>
<keyword evidence="4" id="KW-1185">Reference proteome</keyword>
<gene>
    <name evidence="3" type="ORF">R3P38DRAFT_3579093</name>
</gene>